<feature type="non-terminal residue" evidence="2">
    <location>
        <position position="95"/>
    </location>
</feature>
<feature type="domain" description="DNA mismatch repair protein MutS-like N-terminal" evidence="1">
    <location>
        <begin position="8"/>
        <end position="95"/>
    </location>
</feature>
<sequence>MNKAVKITPMLRQYLEIKEQYQDAILFYRMGDFYEMFLDDALTASKVLGITLTSRSSKNDENKIPMCGVPFHAVTGYLGKLVKAGFRVAICEQTE</sequence>
<dbReference type="InterPro" id="IPR016151">
    <property type="entry name" value="DNA_mismatch_repair_MutS_N"/>
</dbReference>
<reference evidence="2" key="1">
    <citation type="submission" date="2018-06" db="EMBL/GenBank/DDBJ databases">
        <authorList>
            <person name="Zhirakovskaya E."/>
        </authorList>
    </citation>
    <scope>NUCLEOTIDE SEQUENCE</scope>
</reference>
<organism evidence="2">
    <name type="scientific">hydrothermal vent metagenome</name>
    <dbReference type="NCBI Taxonomy" id="652676"/>
    <lineage>
        <taxon>unclassified sequences</taxon>
        <taxon>metagenomes</taxon>
        <taxon>ecological metagenomes</taxon>
    </lineage>
</organism>
<dbReference type="AlphaFoldDB" id="A0A3B0W162"/>
<evidence type="ECO:0000259" key="1">
    <source>
        <dbReference type="Pfam" id="PF01624"/>
    </source>
</evidence>
<dbReference type="GO" id="GO:0006298">
    <property type="term" value="P:mismatch repair"/>
    <property type="evidence" value="ECO:0007669"/>
    <property type="project" value="InterPro"/>
</dbReference>
<protein>
    <submittedName>
        <fullName evidence="2">DNA mismatch repair protein MutS</fullName>
    </submittedName>
</protein>
<dbReference type="GO" id="GO:0030983">
    <property type="term" value="F:mismatched DNA binding"/>
    <property type="evidence" value="ECO:0007669"/>
    <property type="project" value="InterPro"/>
</dbReference>
<dbReference type="EMBL" id="UOEY01000058">
    <property type="protein sequence ID" value="VAW38316.1"/>
    <property type="molecule type" value="Genomic_DNA"/>
</dbReference>
<dbReference type="SUPFAM" id="SSF55271">
    <property type="entry name" value="DNA repair protein MutS, domain I"/>
    <property type="match status" value="1"/>
</dbReference>
<evidence type="ECO:0000313" key="2">
    <source>
        <dbReference type="EMBL" id="VAW38316.1"/>
    </source>
</evidence>
<dbReference type="GO" id="GO:0005524">
    <property type="term" value="F:ATP binding"/>
    <property type="evidence" value="ECO:0007669"/>
    <property type="project" value="InterPro"/>
</dbReference>
<name>A0A3B0W162_9ZZZZ</name>
<dbReference type="InterPro" id="IPR007695">
    <property type="entry name" value="DNA_mismatch_repair_MutS-lik_N"/>
</dbReference>
<gene>
    <name evidence="2" type="ORF">MNBD_DELTA04-1689</name>
</gene>
<accession>A0A3B0W162</accession>
<dbReference type="Gene3D" id="3.40.1170.10">
    <property type="entry name" value="DNA repair protein MutS, domain I"/>
    <property type="match status" value="1"/>
</dbReference>
<proteinExistence type="predicted"/>
<dbReference type="Pfam" id="PF01624">
    <property type="entry name" value="MutS_I"/>
    <property type="match status" value="1"/>
</dbReference>